<dbReference type="NCBIfam" id="NF006602">
    <property type="entry name" value="PRK09146.1"/>
    <property type="match status" value="1"/>
</dbReference>
<dbReference type="InterPro" id="IPR012337">
    <property type="entry name" value="RNaseH-like_sf"/>
</dbReference>
<feature type="domain" description="Exonuclease" evidence="6">
    <location>
        <begin position="50"/>
        <end position="231"/>
    </location>
</feature>
<comment type="catalytic activity">
    <reaction evidence="5">
        <text>DNA(n) + a 2'-deoxyribonucleoside 5'-triphosphate = DNA(n+1) + diphosphate</text>
        <dbReference type="Rhea" id="RHEA:22508"/>
        <dbReference type="Rhea" id="RHEA-COMP:17339"/>
        <dbReference type="Rhea" id="RHEA-COMP:17340"/>
        <dbReference type="ChEBI" id="CHEBI:33019"/>
        <dbReference type="ChEBI" id="CHEBI:61560"/>
        <dbReference type="ChEBI" id="CHEBI:173112"/>
        <dbReference type="EC" id="2.7.7.7"/>
    </reaction>
</comment>
<keyword evidence="2" id="KW-0540">Nuclease</keyword>
<keyword evidence="7" id="KW-0808">Transferase</keyword>
<dbReference type="Proteomes" id="UP000018211">
    <property type="component" value="Unassembled WGS sequence"/>
</dbReference>
<dbReference type="RefSeq" id="WP_022550939.1">
    <property type="nucleotide sequence ID" value="NZ_LK391965.1"/>
</dbReference>
<comment type="caution">
    <text evidence="7">The sequence shown here is derived from an EMBL/GenBank/DDBJ whole genome shotgun (WGS) entry which is preliminary data.</text>
</comment>
<dbReference type="PANTHER" id="PTHR30231:SF4">
    <property type="entry name" value="PROTEIN NEN2"/>
    <property type="match status" value="1"/>
</dbReference>
<dbReference type="EMBL" id="CAOF01000149">
    <property type="protein sequence ID" value="CCO48520.1"/>
    <property type="molecule type" value="Genomic_DNA"/>
</dbReference>
<reference evidence="7 8" key="1">
    <citation type="journal article" date="2013" name="ISME J.">
        <title>Comparative genomics of pathogenic lineages of Vibrio nigripulchritudo identifies virulence-associated traits.</title>
        <authorList>
            <person name="Goudenege D."/>
            <person name="Labreuche Y."/>
            <person name="Krin E."/>
            <person name="Ansquer D."/>
            <person name="Mangenot S."/>
            <person name="Calteau A."/>
            <person name="Medigue C."/>
            <person name="Mazel D."/>
            <person name="Polz M.F."/>
            <person name="Le Roux F."/>
        </authorList>
    </citation>
    <scope>NUCLEOTIDE SEQUENCE [LARGE SCALE GENOMIC DNA]</scope>
    <source>
        <strain evidence="7 8">SOn1</strain>
    </source>
</reference>
<dbReference type="GO" id="GO:0005829">
    <property type="term" value="C:cytosol"/>
    <property type="evidence" value="ECO:0007669"/>
    <property type="project" value="TreeGrafter"/>
</dbReference>
<dbReference type="GO" id="GO:0003677">
    <property type="term" value="F:DNA binding"/>
    <property type="evidence" value="ECO:0007669"/>
    <property type="project" value="InterPro"/>
</dbReference>
<dbReference type="Gene3D" id="3.30.420.10">
    <property type="entry name" value="Ribonuclease H-like superfamily/Ribonuclease H"/>
    <property type="match status" value="1"/>
</dbReference>
<dbReference type="GeneID" id="97540908"/>
<evidence type="ECO:0000256" key="2">
    <source>
        <dbReference type="ARBA" id="ARBA00022722"/>
    </source>
</evidence>
<proteinExistence type="predicted"/>
<evidence type="ECO:0000256" key="4">
    <source>
        <dbReference type="ARBA" id="ARBA00022839"/>
    </source>
</evidence>
<dbReference type="InterPro" id="IPR036397">
    <property type="entry name" value="RNaseH_sf"/>
</dbReference>
<evidence type="ECO:0000313" key="7">
    <source>
        <dbReference type="EMBL" id="CCO48520.1"/>
    </source>
</evidence>
<dbReference type="SMART" id="SM00479">
    <property type="entry name" value="EXOIII"/>
    <property type="match status" value="1"/>
</dbReference>
<dbReference type="EC" id="2.7.7.7" evidence="1"/>
<keyword evidence="7" id="KW-0548">Nucleotidyltransferase</keyword>
<dbReference type="AlphaFoldDB" id="A0AAV2VVQ1"/>
<sequence>MSLFRNSRLGGQTDWQSRFKEKAQSVTDERLHDFYQAGIVSGDTPLSKVPFVALDFETTGLDAEKDDIVSIGLVPFNLNRIYCNQARHWIVRPNTPLQEESVVIHGITHNDILDAPDLRRVLDEVLDALAGKVVVVHYRKIEREFLDTALKDRIEEGIVFPVMDTMEIESYVQDMNTKGIFNRLKGNKRQPVRLGSSRERYGLPVYPPHHALTDAMATAELLQAQIQHHFSPDTPIEKVWL</sequence>
<organism evidence="7 8">
    <name type="scientific">Vibrio nigripulchritudo SOn1</name>
    <dbReference type="NCBI Taxonomy" id="1238450"/>
    <lineage>
        <taxon>Bacteria</taxon>
        <taxon>Pseudomonadati</taxon>
        <taxon>Pseudomonadota</taxon>
        <taxon>Gammaproteobacteria</taxon>
        <taxon>Vibrionales</taxon>
        <taxon>Vibrionaceae</taxon>
        <taxon>Vibrio</taxon>
    </lineage>
</organism>
<evidence type="ECO:0000313" key="8">
    <source>
        <dbReference type="Proteomes" id="UP000018211"/>
    </source>
</evidence>
<dbReference type="GO" id="GO:0003887">
    <property type="term" value="F:DNA-directed DNA polymerase activity"/>
    <property type="evidence" value="ECO:0007669"/>
    <property type="project" value="UniProtKB-EC"/>
</dbReference>
<protein>
    <recommendedName>
        <fullName evidence="1">DNA-directed DNA polymerase</fullName>
        <ecNumber evidence="1">2.7.7.7</ecNumber>
    </recommendedName>
</protein>
<keyword evidence="3" id="KW-0378">Hydrolase</keyword>
<dbReference type="SUPFAM" id="SSF53098">
    <property type="entry name" value="Ribonuclease H-like"/>
    <property type="match status" value="1"/>
</dbReference>
<keyword evidence="4" id="KW-0269">Exonuclease</keyword>
<evidence type="ECO:0000256" key="1">
    <source>
        <dbReference type="ARBA" id="ARBA00012417"/>
    </source>
</evidence>
<dbReference type="InterPro" id="IPR006054">
    <property type="entry name" value="DnaQ"/>
</dbReference>
<dbReference type="InterPro" id="IPR013520">
    <property type="entry name" value="Ribonucl_H"/>
</dbReference>
<dbReference type="NCBIfam" id="TIGR00573">
    <property type="entry name" value="dnaq"/>
    <property type="match status" value="1"/>
</dbReference>
<accession>A0AAV2VVQ1</accession>
<dbReference type="GO" id="GO:0006260">
    <property type="term" value="P:DNA replication"/>
    <property type="evidence" value="ECO:0007669"/>
    <property type="project" value="InterPro"/>
</dbReference>
<evidence type="ECO:0000256" key="3">
    <source>
        <dbReference type="ARBA" id="ARBA00022801"/>
    </source>
</evidence>
<dbReference type="PANTHER" id="PTHR30231">
    <property type="entry name" value="DNA POLYMERASE III SUBUNIT EPSILON"/>
    <property type="match status" value="1"/>
</dbReference>
<evidence type="ECO:0000259" key="6">
    <source>
        <dbReference type="SMART" id="SM00479"/>
    </source>
</evidence>
<gene>
    <name evidence="7" type="ORF">VIBNISOn1_560054</name>
</gene>
<evidence type="ECO:0000256" key="5">
    <source>
        <dbReference type="ARBA" id="ARBA00049244"/>
    </source>
</evidence>
<dbReference type="GO" id="GO:0008408">
    <property type="term" value="F:3'-5' exonuclease activity"/>
    <property type="evidence" value="ECO:0007669"/>
    <property type="project" value="TreeGrafter"/>
</dbReference>
<dbReference type="CDD" id="cd06127">
    <property type="entry name" value="DEDDh"/>
    <property type="match status" value="1"/>
</dbReference>
<name>A0AAV2VVQ1_9VIBR</name>
<dbReference type="Pfam" id="PF00929">
    <property type="entry name" value="RNase_T"/>
    <property type="match status" value="1"/>
</dbReference>